<feature type="compositionally biased region" description="Polar residues" evidence="9">
    <location>
        <begin position="1122"/>
        <end position="1131"/>
    </location>
</feature>
<keyword evidence="3" id="KW-0677">Repeat</keyword>
<keyword evidence="7 8" id="KW-0624">Polysaccharide degradation</keyword>
<reference evidence="11 12" key="1">
    <citation type="submission" date="2016-11" db="EMBL/GenBank/DDBJ databases">
        <authorList>
            <person name="Jaros S."/>
            <person name="Januszkiewicz K."/>
            <person name="Wedrychowicz H."/>
        </authorList>
    </citation>
    <scope>NUCLEOTIDE SEQUENCE [LARGE SCALE GENOMIC DNA]</scope>
    <source>
        <strain evidence="11 12">DSM 15930</strain>
    </source>
</reference>
<dbReference type="SUPFAM" id="SSF49373">
    <property type="entry name" value="Invasin/intimin cell-adhesion fragments"/>
    <property type="match status" value="1"/>
</dbReference>
<evidence type="ECO:0000259" key="10">
    <source>
        <dbReference type="PROSITE" id="PS51760"/>
    </source>
</evidence>
<dbReference type="SUPFAM" id="SSF49785">
    <property type="entry name" value="Galactose-binding domain-like"/>
    <property type="match status" value="4"/>
</dbReference>
<dbReference type="GO" id="GO:0030313">
    <property type="term" value="C:cell envelope"/>
    <property type="evidence" value="ECO:0007669"/>
    <property type="project" value="UniProtKB-SubCell"/>
</dbReference>
<dbReference type="InterPro" id="IPR042229">
    <property type="entry name" value="Listeria/Bacterioides_rpt_sf"/>
</dbReference>
<dbReference type="Gene3D" id="2.60.120.260">
    <property type="entry name" value="Galactose-binding domain-like"/>
    <property type="match status" value="4"/>
</dbReference>
<dbReference type="InterPro" id="IPR001000">
    <property type="entry name" value="GH10_dom"/>
</dbReference>
<evidence type="ECO:0000313" key="11">
    <source>
        <dbReference type="EMBL" id="SHM58465.1"/>
    </source>
</evidence>
<evidence type="ECO:0000256" key="9">
    <source>
        <dbReference type="SAM" id="MobiDB-lite"/>
    </source>
</evidence>
<sequence length="1403" mass="155784">MSKRNCYVKRGISLLMVVTLVLASLVNAKQVKIQATEVNILEEETGELEDGVSEVTDKVSILENFDELADTNSLKGIQMGNPTLEITVDGFNGSKALKVTKRTENYFGYSYDLAKFAGNTISLKAMVSTYEASTEDSNAFSATLKTTKSGQDDYKQVATVDVVGPDFTTLSGVYDIPAGCESYTLYFETTKDFSYIIDDIAIVVEGDYVNPDDGNSDGYVDTSNYEILKELYQDKFKMGVACEALSHWGGSNPLSEIGNPNKEELIKRQFESITFGNELKPDYNMGYGNEEATDTNLPFVIDTSAKEMLDWAKENNMLVRGHVLVWHSQCPDEIFCKDYTPVYTDDKNSVIDENYLVSRDVMLQRLESYIYNVMKYMYENGYAETIFAWDVVNEAIEVGTNEYNMRDSYWYKTIGPDFMYYAFKYTKDAVVKYSNEYATLYGIDSNNAEALEKIQPELFYNDYNEYQPEKRDAIIGALQREFNGHSIIGDGLIDGIGMQAHLSDNTDINLFCEALRKFDEVVDEVHITELDVIRTSTGVNADYYQAVFYKNLFNALINEVDKGANLTSVTIWGLTDDNSWKKESFPLLFNANLSKKLAFDAIVYAKTGQELPEPAYVEPDFTDMYVTFDDVDTTVETEGFTPRGSSSLTIQKDVVFNGEAALLVSDRAQSWNGASFDVSRFACQTISVSAWVKSAADTVKVSADINGTWPNIASVDTSNGEWTQIKGTYKVPSNLNALQLYFETGDTNDIYIDNVRVKLVGTEEGFEEEESIASARGVGHMPVVSVVDTVYRGTKGHSFLVTRDAQDATMKFDVNRYIGKLVNVKAYVKTEDSKIRLGLDGDNPIQIAEVDTVPGEWTEISGTYQIGVNETSANMYIETNGTADYYVDDIFFEIGEFVNDVESEDLQFTTRWGGAGTITRVEDGANNHAAVLTNRTENYYGAVFDVSAYIGMEVEISLDVKTEDKIIKLTADIDGWPNYAKSTAKSGEYTTIRTVVKLPKGITGLKMYVETDGKSDIYVDNLRIKRVPIGTEHKVTFNVNGRGDAPISQVIAEENLVSMPLEPTAEGYTFGGWYKEATCVNAWDLMNDRVGGATVLYAKWISTNTGGNSNNGGSSNNTQTSENPSTTTPDTTAPKVIVTMDSYRTIYKTSGTNNAYATVSELKSLLAKKQEVIYEFVDANEKVQYAWNFKVKNYNENMKDTKIDLGIVINSSATYGYNDGVLLNFKQVGKLPMGASVKVDVGSTYKAGDKAYLYIYNAETKKLQCVPNSKYIVDEAGYVSLNIITGAEYVLLPKAAAKSEKTSVLTQVSVTKKITVSKGKKKDIIIKLPDTLMKVNSLEQFDKEINKAVYGAVITYKSSNKSVATVDKAGKVNGKKKGNTIITVTIKSSNNTSKIYKITIQVK</sequence>
<dbReference type="EMBL" id="FRCP01000012">
    <property type="protein sequence ID" value="SHM58465.1"/>
    <property type="molecule type" value="Genomic_DNA"/>
</dbReference>
<evidence type="ECO:0000256" key="6">
    <source>
        <dbReference type="ARBA" id="ARBA00023295"/>
    </source>
</evidence>
<evidence type="ECO:0000256" key="8">
    <source>
        <dbReference type="RuleBase" id="RU361174"/>
    </source>
</evidence>
<dbReference type="STRING" id="1120996.SAMN02746066_02510"/>
<protein>
    <recommendedName>
        <fullName evidence="8">Beta-xylanase</fullName>
        <ecNumber evidence="8">3.2.1.8</ecNumber>
    </recommendedName>
</protein>
<dbReference type="Gene3D" id="2.60.40.4270">
    <property type="entry name" value="Listeria-Bacteroides repeat domain"/>
    <property type="match status" value="1"/>
</dbReference>
<comment type="catalytic activity">
    <reaction evidence="8">
        <text>Endohydrolysis of (1-&gt;4)-beta-D-xylosidic linkages in xylans.</text>
        <dbReference type="EC" id="3.2.1.8"/>
    </reaction>
</comment>
<dbReference type="PANTHER" id="PTHR31490">
    <property type="entry name" value="GLYCOSYL HYDROLASE"/>
    <property type="match status" value="1"/>
</dbReference>
<dbReference type="GO" id="GO:0031176">
    <property type="term" value="F:endo-1,4-beta-xylanase activity"/>
    <property type="evidence" value="ECO:0007669"/>
    <property type="project" value="UniProtKB-EC"/>
</dbReference>
<keyword evidence="12" id="KW-1185">Reference proteome</keyword>
<evidence type="ECO:0000256" key="2">
    <source>
        <dbReference type="ARBA" id="ARBA00007495"/>
    </source>
</evidence>
<dbReference type="InterPro" id="IPR013378">
    <property type="entry name" value="InlB-like_B-rpt"/>
</dbReference>
<evidence type="ECO:0000256" key="7">
    <source>
        <dbReference type="ARBA" id="ARBA00023326"/>
    </source>
</evidence>
<dbReference type="EC" id="3.2.1.8" evidence="8"/>
<dbReference type="InterPro" id="IPR008964">
    <property type="entry name" value="Invasin/intimin_cell_adhesion"/>
</dbReference>
<comment type="similarity">
    <text evidence="2 8">Belongs to the glycosyl hydrolase 10 (cellulase F) family.</text>
</comment>
<dbReference type="Gene3D" id="2.60.40.1080">
    <property type="match status" value="1"/>
</dbReference>
<dbReference type="InterPro" id="IPR044846">
    <property type="entry name" value="GH10"/>
</dbReference>
<dbReference type="InterPro" id="IPR017853">
    <property type="entry name" value="GH"/>
</dbReference>
<dbReference type="InterPro" id="IPR003343">
    <property type="entry name" value="Big_2"/>
</dbReference>
<evidence type="ECO:0000256" key="5">
    <source>
        <dbReference type="ARBA" id="ARBA00023277"/>
    </source>
</evidence>
<dbReference type="OrthoDB" id="9809277at2"/>
<dbReference type="PRINTS" id="PR00134">
    <property type="entry name" value="GLHYDRLASE10"/>
</dbReference>
<gene>
    <name evidence="11" type="ORF">SAMN02746066_02510</name>
</gene>
<name>A0A1M7JZT2_9FIRM</name>
<evidence type="ECO:0000256" key="1">
    <source>
        <dbReference type="ARBA" id="ARBA00004196"/>
    </source>
</evidence>
<dbReference type="Pfam" id="PF02018">
    <property type="entry name" value="CBM_4_9"/>
    <property type="match status" value="1"/>
</dbReference>
<dbReference type="SUPFAM" id="SSF51445">
    <property type="entry name" value="(Trans)glycosidases"/>
    <property type="match status" value="1"/>
</dbReference>
<dbReference type="Pfam" id="PF02368">
    <property type="entry name" value="Big_2"/>
    <property type="match status" value="1"/>
</dbReference>
<dbReference type="NCBIfam" id="TIGR02543">
    <property type="entry name" value="List_Bact_rpt"/>
    <property type="match status" value="1"/>
</dbReference>
<dbReference type="PANTHER" id="PTHR31490:SF90">
    <property type="entry name" value="ENDO-1,4-BETA-XYLANASE A"/>
    <property type="match status" value="1"/>
</dbReference>
<dbReference type="InterPro" id="IPR003305">
    <property type="entry name" value="CenC_carb-bd"/>
</dbReference>
<evidence type="ECO:0000313" key="12">
    <source>
        <dbReference type="Proteomes" id="UP000184038"/>
    </source>
</evidence>
<dbReference type="SMART" id="SM00633">
    <property type="entry name" value="Glyco_10"/>
    <property type="match status" value="1"/>
</dbReference>
<dbReference type="Gene3D" id="3.20.20.80">
    <property type="entry name" value="Glycosidases"/>
    <property type="match status" value="1"/>
</dbReference>
<feature type="region of interest" description="Disordered" evidence="9">
    <location>
        <begin position="1107"/>
        <end position="1133"/>
    </location>
</feature>
<feature type="domain" description="GH10" evidence="10">
    <location>
        <begin position="251"/>
        <end position="605"/>
    </location>
</feature>
<dbReference type="InterPro" id="IPR008979">
    <property type="entry name" value="Galactose-bd-like_sf"/>
</dbReference>
<feature type="compositionally biased region" description="Low complexity" evidence="9">
    <location>
        <begin position="1107"/>
        <end position="1121"/>
    </location>
</feature>
<proteinExistence type="inferred from homology"/>
<keyword evidence="4 8" id="KW-0378">Hydrolase</keyword>
<dbReference type="Pfam" id="PF00331">
    <property type="entry name" value="Glyco_hydro_10"/>
    <property type="match status" value="2"/>
</dbReference>
<keyword evidence="6 8" id="KW-0326">Glycosidase</keyword>
<dbReference type="Proteomes" id="UP000184038">
    <property type="component" value="Unassembled WGS sequence"/>
</dbReference>
<dbReference type="RefSeq" id="WP_073288148.1">
    <property type="nucleotide sequence ID" value="NZ_FRCP01000012.1"/>
</dbReference>
<dbReference type="PROSITE" id="PS51760">
    <property type="entry name" value="GH10_2"/>
    <property type="match status" value="1"/>
</dbReference>
<evidence type="ECO:0000256" key="4">
    <source>
        <dbReference type="ARBA" id="ARBA00022801"/>
    </source>
</evidence>
<dbReference type="GO" id="GO:0045493">
    <property type="term" value="P:xylan catabolic process"/>
    <property type="evidence" value="ECO:0007669"/>
    <property type="project" value="UniProtKB-KW"/>
</dbReference>
<organism evidence="11 12">
    <name type="scientific">Anaerosporobacter mobilis DSM 15930</name>
    <dbReference type="NCBI Taxonomy" id="1120996"/>
    <lineage>
        <taxon>Bacteria</taxon>
        <taxon>Bacillati</taxon>
        <taxon>Bacillota</taxon>
        <taxon>Clostridia</taxon>
        <taxon>Lachnospirales</taxon>
        <taxon>Lachnospiraceae</taxon>
        <taxon>Anaerosporobacter</taxon>
    </lineage>
</organism>
<accession>A0A1M7JZT2</accession>
<keyword evidence="5 8" id="KW-0119">Carbohydrate metabolism</keyword>
<comment type="subcellular location">
    <subcellularLocation>
        <location evidence="1">Cell envelope</location>
    </subcellularLocation>
</comment>
<evidence type="ECO:0000256" key="3">
    <source>
        <dbReference type="ARBA" id="ARBA00022737"/>
    </source>
</evidence>
<dbReference type="Pfam" id="PF09479">
    <property type="entry name" value="Flg_new"/>
    <property type="match status" value="1"/>
</dbReference>